<dbReference type="InterPro" id="IPR011013">
    <property type="entry name" value="Gal_mutarotase_sf_dom"/>
</dbReference>
<dbReference type="EMBL" id="FORM01000006">
    <property type="protein sequence ID" value="SFJ30215.1"/>
    <property type="molecule type" value="Genomic_DNA"/>
</dbReference>
<comment type="subunit">
    <text evidence="2">Monomer.</text>
</comment>
<dbReference type="InterPro" id="IPR008183">
    <property type="entry name" value="Aldose_1/G6P_1-epimerase"/>
</dbReference>
<organism evidence="4 5">
    <name type="scientific">Olleya namhaensis</name>
    <dbReference type="NCBI Taxonomy" id="1144750"/>
    <lineage>
        <taxon>Bacteria</taxon>
        <taxon>Pseudomonadati</taxon>
        <taxon>Bacteroidota</taxon>
        <taxon>Flavobacteriia</taxon>
        <taxon>Flavobacteriales</taxon>
        <taxon>Flavobacteriaceae</taxon>
    </lineage>
</organism>
<gene>
    <name evidence="4" type="ORF">SAMN05443431_10634</name>
</gene>
<dbReference type="GO" id="GO:0005975">
    <property type="term" value="P:carbohydrate metabolic process"/>
    <property type="evidence" value="ECO:0007669"/>
    <property type="project" value="InterPro"/>
</dbReference>
<evidence type="ECO:0000256" key="1">
    <source>
        <dbReference type="ARBA" id="ARBA00001913"/>
    </source>
</evidence>
<dbReference type="GO" id="GO:0016853">
    <property type="term" value="F:isomerase activity"/>
    <property type="evidence" value="ECO:0007669"/>
    <property type="project" value="InterPro"/>
</dbReference>
<dbReference type="CDD" id="cd09024">
    <property type="entry name" value="Aldose_epim_lacX"/>
    <property type="match status" value="1"/>
</dbReference>
<dbReference type="InterPro" id="IPR037481">
    <property type="entry name" value="LacX"/>
</dbReference>
<dbReference type="GO" id="GO:0030246">
    <property type="term" value="F:carbohydrate binding"/>
    <property type="evidence" value="ECO:0007669"/>
    <property type="project" value="InterPro"/>
</dbReference>
<reference evidence="5" key="1">
    <citation type="submission" date="2016-10" db="EMBL/GenBank/DDBJ databases">
        <authorList>
            <person name="Varghese N."/>
            <person name="Submissions S."/>
        </authorList>
    </citation>
    <scope>NUCLEOTIDE SEQUENCE [LARGE SCALE GENOMIC DNA]</scope>
    <source>
        <strain evidence="5">DSM 28881</strain>
    </source>
</reference>
<dbReference type="Pfam" id="PF01263">
    <property type="entry name" value="Aldose_epim"/>
    <property type="match status" value="1"/>
</dbReference>
<dbReference type="AlphaFoldDB" id="A0A1I3Q978"/>
<dbReference type="InterPro" id="IPR014718">
    <property type="entry name" value="GH-type_carb-bd"/>
</dbReference>
<proteinExistence type="predicted"/>
<dbReference type="STRING" id="1144750.SAMN05443431_10634"/>
<evidence type="ECO:0000256" key="2">
    <source>
        <dbReference type="ARBA" id="ARBA00011245"/>
    </source>
</evidence>
<sequence>MRLNIKQMFELSNALLKISVKPKGAELCEIASVKNDNQFMWHADPDIWGSHAPNLFPIIGVLKNDEYTFEGKTYILPKHGFTRHSDAIKLINQTKNSLTFSLMYNDNLLKQFPFKFEFLITYTLVNNTLHINHTVKNLDNQTIYFSIGGHPAFKCPVYKDEIYTDYSLVFETDETAQTYVLNMDNGLVTNQTKPAFDTKNSIQLRPDLFTKDALIFKDLQSRQVALVSKTHGEILNMTFKDFNYLGIWAKPNAPYVCIEPWLGIADAENTSQKLTEKEGIIKLPQNETFNANYSIQIHEHHLG</sequence>
<keyword evidence="5" id="KW-1185">Reference proteome</keyword>
<evidence type="ECO:0000256" key="3">
    <source>
        <dbReference type="ARBA" id="ARBA00022837"/>
    </source>
</evidence>
<dbReference type="Gene3D" id="2.70.98.10">
    <property type="match status" value="1"/>
</dbReference>
<protein>
    <submittedName>
        <fullName evidence="4">Galactose mutarotase</fullName>
    </submittedName>
</protein>
<dbReference type="Proteomes" id="UP000199559">
    <property type="component" value="Unassembled WGS sequence"/>
</dbReference>
<dbReference type="RefSeq" id="WP_245741129.1">
    <property type="nucleotide sequence ID" value="NZ_FORM01000006.1"/>
</dbReference>
<keyword evidence="3" id="KW-0106">Calcium</keyword>
<name>A0A1I3Q978_9FLAO</name>
<evidence type="ECO:0000313" key="4">
    <source>
        <dbReference type="EMBL" id="SFJ30215.1"/>
    </source>
</evidence>
<evidence type="ECO:0000313" key="5">
    <source>
        <dbReference type="Proteomes" id="UP000199559"/>
    </source>
</evidence>
<dbReference type="SUPFAM" id="SSF74650">
    <property type="entry name" value="Galactose mutarotase-like"/>
    <property type="match status" value="1"/>
</dbReference>
<accession>A0A1I3Q978</accession>
<comment type="cofactor">
    <cofactor evidence="1">
        <name>Ca(2+)</name>
        <dbReference type="ChEBI" id="CHEBI:29108"/>
    </cofactor>
</comment>